<dbReference type="PROSITE" id="PS50943">
    <property type="entry name" value="HTH_CROC1"/>
    <property type="match status" value="1"/>
</dbReference>
<dbReference type="Pfam" id="PF13464">
    <property type="entry name" value="RodZ_C"/>
    <property type="match status" value="1"/>
</dbReference>
<proteinExistence type="predicted"/>
<keyword evidence="2" id="KW-0472">Membrane</keyword>
<gene>
    <name evidence="4" type="ORF">Nstercoris_00516</name>
</gene>
<protein>
    <submittedName>
        <fullName evidence="4">Cytoskeleton protein RodZ</fullName>
    </submittedName>
</protein>
<name>A0A4Y1YQQ0_9PROT</name>
<dbReference type="InterPro" id="IPR001387">
    <property type="entry name" value="Cro/C1-type_HTH"/>
</dbReference>
<evidence type="ECO:0000313" key="5">
    <source>
        <dbReference type="Proteomes" id="UP000316473"/>
    </source>
</evidence>
<evidence type="ECO:0000256" key="2">
    <source>
        <dbReference type="SAM" id="Phobius"/>
    </source>
</evidence>
<dbReference type="PANTHER" id="PTHR34475">
    <property type="match status" value="1"/>
</dbReference>
<feature type="compositionally biased region" description="Polar residues" evidence="1">
    <location>
        <begin position="36"/>
        <end position="47"/>
    </location>
</feature>
<dbReference type="InterPro" id="IPR025194">
    <property type="entry name" value="RodZ-like_C"/>
</dbReference>
<feature type="region of interest" description="Disordered" evidence="1">
    <location>
        <begin position="1"/>
        <end position="51"/>
    </location>
</feature>
<dbReference type="Pfam" id="PF13413">
    <property type="entry name" value="HTH_25"/>
    <property type="match status" value="1"/>
</dbReference>
<keyword evidence="5" id="KW-1185">Reference proteome</keyword>
<accession>A0A4Y1YQQ0</accession>
<evidence type="ECO:0000256" key="1">
    <source>
        <dbReference type="SAM" id="MobiDB-lite"/>
    </source>
</evidence>
<dbReference type="GO" id="GO:0003677">
    <property type="term" value="F:DNA binding"/>
    <property type="evidence" value="ECO:0007669"/>
    <property type="project" value="InterPro"/>
</dbReference>
<dbReference type="InterPro" id="IPR050400">
    <property type="entry name" value="Bact_Cytoskel_RodZ"/>
</dbReference>
<dbReference type="Gene3D" id="1.10.260.40">
    <property type="entry name" value="lambda repressor-like DNA-binding domains"/>
    <property type="match status" value="1"/>
</dbReference>
<organism evidence="4 5">
    <name type="scientific">Nitrosomonas stercoris</name>
    <dbReference type="NCBI Taxonomy" id="1444684"/>
    <lineage>
        <taxon>Bacteria</taxon>
        <taxon>Pseudomonadati</taxon>
        <taxon>Pseudomonadota</taxon>
        <taxon>Betaproteobacteria</taxon>
        <taxon>Nitrosomonadales</taxon>
        <taxon>Nitrosomonadaceae</taxon>
        <taxon>Nitrosomonas</taxon>
    </lineage>
</organism>
<dbReference type="SUPFAM" id="SSF47413">
    <property type="entry name" value="lambda repressor-like DNA-binding domains"/>
    <property type="match status" value="1"/>
</dbReference>
<dbReference type="AlphaFoldDB" id="A0A4Y1YQQ0"/>
<evidence type="ECO:0000259" key="3">
    <source>
        <dbReference type="PROSITE" id="PS50943"/>
    </source>
</evidence>
<dbReference type="CDD" id="cd00093">
    <property type="entry name" value="HTH_XRE"/>
    <property type="match status" value="1"/>
</dbReference>
<dbReference type="EMBL" id="AP019755">
    <property type="protein sequence ID" value="BBL34285.1"/>
    <property type="molecule type" value="Genomic_DNA"/>
</dbReference>
<dbReference type="KEGG" id="nst:Nstercoris_00516"/>
<keyword evidence="2" id="KW-0812">Transmembrane</keyword>
<feature type="domain" description="HTH cro/C1-type" evidence="3">
    <location>
        <begin position="52"/>
        <end position="81"/>
    </location>
</feature>
<dbReference type="Proteomes" id="UP000316473">
    <property type="component" value="Chromosome"/>
</dbReference>
<sequence>MMEENEIDKQTENQAIVTSGVHMDEKKSEQLDQIDKVQTSDTPSTPDFGQKLREERIKRGISIAEVAHRLRLSEQQIQAIEDQDFSKLPAAVFLRGYVRNYANLLQLDDTTLLVETITRRRPVNNIFTIRDTAARFRTLEPVYQPHRGNRGGWLLLYVGVILAAFAAYGLYYEKVPEKIATSSYMLGEEDQIVQPGAVGESDQVAVDLPLPFSSTIVNSASIEPSISTEISLPPVASVLPETSAPSIAPVVESEASATANSGKKVLHFAFTKDSWVKIKDNNGQVILEKINPRGSEQTIEGEPPLYLVIGNAAGVSLTYNGNKVDLGPYTRKNDDVARFSLE</sequence>
<dbReference type="InterPro" id="IPR010982">
    <property type="entry name" value="Lambda_DNA-bd_dom_sf"/>
</dbReference>
<keyword evidence="2" id="KW-1133">Transmembrane helix</keyword>
<evidence type="ECO:0000313" key="4">
    <source>
        <dbReference type="EMBL" id="BBL34285.1"/>
    </source>
</evidence>
<feature type="compositionally biased region" description="Basic and acidic residues" evidence="1">
    <location>
        <begin position="22"/>
        <end position="35"/>
    </location>
</feature>
<dbReference type="PANTHER" id="PTHR34475:SF1">
    <property type="entry name" value="CYTOSKELETON PROTEIN RODZ"/>
    <property type="match status" value="1"/>
</dbReference>
<feature type="transmembrane region" description="Helical" evidence="2">
    <location>
        <begin position="153"/>
        <end position="172"/>
    </location>
</feature>
<reference evidence="4 5" key="1">
    <citation type="submission" date="2019-06" db="EMBL/GenBank/DDBJ databases">
        <title>Nitrosomonas stercoris KYUHI-S whole genome shotgun sequence.</title>
        <authorList>
            <person name="Nakagawa T."/>
            <person name="Tsuchiya Y."/>
            <person name="Takahashi R."/>
        </authorList>
    </citation>
    <scope>NUCLEOTIDE SEQUENCE [LARGE SCALE GENOMIC DNA]</scope>
    <source>
        <strain evidence="4 5">KYUHI-S</strain>
    </source>
</reference>